<feature type="chain" id="PRO_5035150838" description="Chitin-binding type-2 domain-containing protein" evidence="1">
    <location>
        <begin position="20"/>
        <end position="206"/>
    </location>
</feature>
<feature type="signal peptide" evidence="1">
    <location>
        <begin position="1"/>
        <end position="19"/>
    </location>
</feature>
<keyword evidence="1" id="KW-0732">Signal</keyword>
<evidence type="ECO:0000256" key="1">
    <source>
        <dbReference type="SAM" id="SignalP"/>
    </source>
</evidence>
<dbReference type="Proteomes" id="UP000770661">
    <property type="component" value="Unassembled WGS sequence"/>
</dbReference>
<protein>
    <recommendedName>
        <fullName evidence="2">Chitin-binding type-2 domain-containing protein</fullName>
    </recommendedName>
</protein>
<dbReference type="SUPFAM" id="SSF57625">
    <property type="entry name" value="Invertebrate chitin-binding proteins"/>
    <property type="match status" value="1"/>
</dbReference>
<evidence type="ECO:0000313" key="3">
    <source>
        <dbReference type="EMBL" id="KAG0717716.1"/>
    </source>
</evidence>
<sequence>MELYIGVALLMGVMDGALGMHACLVDCSRTDNEHLTADPVNCKNYYICFDSSYYSAYPFACEGDTFFDVSTNSCRESNFACTPECEKCSFDCSAPVLGKIASTVDCGLYYECGISKWTTCSEEEAFFDGNVCQADESRCCNCKPHCSISDALNHNMVPDHRNCSNFYLCMEPGIPDHLTHGHCPNGNFDPQAGNCNDGAPCIQPCA</sequence>
<reference evidence="3" key="1">
    <citation type="submission" date="2020-07" db="EMBL/GenBank/DDBJ databases">
        <title>The High-quality genome of the commercially important snow crab, Chionoecetes opilio.</title>
        <authorList>
            <person name="Jeong J.-H."/>
            <person name="Ryu S."/>
        </authorList>
    </citation>
    <scope>NUCLEOTIDE SEQUENCE</scope>
    <source>
        <strain evidence="3">MADBK_172401_WGS</strain>
        <tissue evidence="3">Digestive gland</tissue>
    </source>
</reference>
<keyword evidence="4" id="KW-1185">Reference proteome</keyword>
<dbReference type="GO" id="GO:0008061">
    <property type="term" value="F:chitin binding"/>
    <property type="evidence" value="ECO:0007669"/>
    <property type="project" value="InterPro"/>
</dbReference>
<dbReference type="AlphaFoldDB" id="A0A8J4Y6M0"/>
<dbReference type="PROSITE" id="PS50940">
    <property type="entry name" value="CHIT_BIND_II"/>
    <property type="match status" value="1"/>
</dbReference>
<evidence type="ECO:0000313" key="4">
    <source>
        <dbReference type="Proteomes" id="UP000770661"/>
    </source>
</evidence>
<dbReference type="InterPro" id="IPR002557">
    <property type="entry name" value="Chitin-bd_dom"/>
</dbReference>
<dbReference type="EMBL" id="JACEEZ010017209">
    <property type="protein sequence ID" value="KAG0717716.1"/>
    <property type="molecule type" value="Genomic_DNA"/>
</dbReference>
<name>A0A8J4Y6M0_CHIOP</name>
<evidence type="ECO:0000259" key="2">
    <source>
        <dbReference type="PROSITE" id="PS50940"/>
    </source>
</evidence>
<dbReference type="GO" id="GO:0005576">
    <property type="term" value="C:extracellular region"/>
    <property type="evidence" value="ECO:0007669"/>
    <property type="project" value="InterPro"/>
</dbReference>
<accession>A0A8J4Y6M0</accession>
<organism evidence="3 4">
    <name type="scientific">Chionoecetes opilio</name>
    <name type="common">Atlantic snow crab</name>
    <name type="synonym">Cancer opilio</name>
    <dbReference type="NCBI Taxonomy" id="41210"/>
    <lineage>
        <taxon>Eukaryota</taxon>
        <taxon>Metazoa</taxon>
        <taxon>Ecdysozoa</taxon>
        <taxon>Arthropoda</taxon>
        <taxon>Crustacea</taxon>
        <taxon>Multicrustacea</taxon>
        <taxon>Malacostraca</taxon>
        <taxon>Eumalacostraca</taxon>
        <taxon>Eucarida</taxon>
        <taxon>Decapoda</taxon>
        <taxon>Pleocyemata</taxon>
        <taxon>Brachyura</taxon>
        <taxon>Eubrachyura</taxon>
        <taxon>Majoidea</taxon>
        <taxon>Majidae</taxon>
        <taxon>Chionoecetes</taxon>
    </lineage>
</organism>
<comment type="caution">
    <text evidence="3">The sequence shown here is derived from an EMBL/GenBank/DDBJ whole genome shotgun (WGS) entry which is preliminary data.</text>
</comment>
<gene>
    <name evidence="3" type="ORF">GWK47_053882</name>
</gene>
<feature type="domain" description="Chitin-binding type-2" evidence="2">
    <location>
        <begin position="24"/>
        <end position="83"/>
    </location>
</feature>
<dbReference type="SMART" id="SM00494">
    <property type="entry name" value="ChtBD2"/>
    <property type="match status" value="2"/>
</dbReference>
<dbReference type="InterPro" id="IPR036508">
    <property type="entry name" value="Chitin-bd_dom_sf"/>
</dbReference>
<dbReference type="OrthoDB" id="6335616at2759"/>
<proteinExistence type="predicted"/>